<keyword evidence="8" id="KW-0961">Cell wall biogenesis/degradation</keyword>
<evidence type="ECO:0000256" key="5">
    <source>
        <dbReference type="ARBA" id="ARBA00022989"/>
    </source>
</evidence>
<feature type="domain" description="GH16" evidence="11">
    <location>
        <begin position="192"/>
        <end position="581"/>
    </location>
</feature>
<feature type="compositionally biased region" description="Polar residues" evidence="9">
    <location>
        <begin position="21"/>
        <end position="30"/>
    </location>
</feature>
<dbReference type="InterPro" id="IPR005629">
    <property type="entry name" value="Skn1/Kre6/Sbg1"/>
</dbReference>
<dbReference type="GO" id="GO:0005789">
    <property type="term" value="C:endoplasmic reticulum membrane"/>
    <property type="evidence" value="ECO:0007669"/>
    <property type="project" value="TreeGrafter"/>
</dbReference>
<evidence type="ECO:0000256" key="7">
    <source>
        <dbReference type="ARBA" id="ARBA00023180"/>
    </source>
</evidence>
<evidence type="ECO:0000256" key="4">
    <source>
        <dbReference type="ARBA" id="ARBA00022968"/>
    </source>
</evidence>
<feature type="compositionally biased region" description="Low complexity" evidence="9">
    <location>
        <begin position="66"/>
        <end position="77"/>
    </location>
</feature>
<feature type="compositionally biased region" description="Basic and acidic residues" evidence="9">
    <location>
        <begin position="51"/>
        <end position="65"/>
    </location>
</feature>
<keyword evidence="6 10" id="KW-0472">Membrane</keyword>
<feature type="compositionally biased region" description="Basic and acidic residues" evidence="9">
    <location>
        <begin position="388"/>
        <end position="405"/>
    </location>
</feature>
<feature type="transmembrane region" description="Helical" evidence="10">
    <location>
        <begin position="146"/>
        <end position="166"/>
    </location>
</feature>
<evidence type="ECO:0000256" key="3">
    <source>
        <dbReference type="ARBA" id="ARBA00022692"/>
    </source>
</evidence>
<comment type="similarity">
    <text evidence="2">Belongs to the SKN1/KRE6 family.</text>
</comment>
<evidence type="ECO:0000256" key="10">
    <source>
        <dbReference type="SAM" id="Phobius"/>
    </source>
</evidence>
<accession>A0AAV0BQT7</accession>
<dbReference type="FunFam" id="2.60.120.200:FF:000259">
    <property type="entry name" value="Chromosome 9, whole genome shotgun sequence"/>
    <property type="match status" value="1"/>
</dbReference>
<organism evidence="12 13">
    <name type="scientific">Phakopsora pachyrhizi</name>
    <name type="common">Asian soybean rust disease fungus</name>
    <dbReference type="NCBI Taxonomy" id="170000"/>
    <lineage>
        <taxon>Eukaryota</taxon>
        <taxon>Fungi</taxon>
        <taxon>Dikarya</taxon>
        <taxon>Basidiomycota</taxon>
        <taxon>Pucciniomycotina</taxon>
        <taxon>Pucciniomycetes</taxon>
        <taxon>Pucciniales</taxon>
        <taxon>Phakopsoraceae</taxon>
        <taxon>Phakopsora</taxon>
    </lineage>
</organism>
<feature type="region of interest" description="Disordered" evidence="9">
    <location>
        <begin position="352"/>
        <end position="405"/>
    </location>
</feature>
<keyword evidence="7" id="KW-0325">Glycoprotein</keyword>
<dbReference type="GO" id="GO:0031505">
    <property type="term" value="P:fungal-type cell wall organization"/>
    <property type="evidence" value="ECO:0007669"/>
    <property type="project" value="TreeGrafter"/>
</dbReference>
<feature type="compositionally biased region" description="Basic and acidic residues" evidence="9">
    <location>
        <begin position="1"/>
        <end position="16"/>
    </location>
</feature>
<keyword evidence="4" id="KW-0735">Signal-anchor</keyword>
<evidence type="ECO:0000313" key="12">
    <source>
        <dbReference type="EMBL" id="CAH7688691.1"/>
    </source>
</evidence>
<dbReference type="PANTHER" id="PTHR31361">
    <property type="entry name" value="BETA-GLUCAN SYNTHESIS-ASSOCIATED PROTEIN KRE6-RELATED"/>
    <property type="match status" value="1"/>
</dbReference>
<sequence length="634" mass="70962">MASGRPKEELFYAERQRPKKNSQTSNSSYSPYFMNHKLSNSSSSDSYYGRNKHEFTDRNKSRHPSDSSSRTPSNDSRIGASNRDSLLSTETDLGFMTEELLSPGKPDEIFTFKKKTRRQGASRYIIEPEGNFTCVTVRGWTNGCSLIVLTLGIIMLFAGWPILTYFRKYTWTDFVGRLSKIPGNLMKAPPIPGFKTLIDPETPASAKSRVGADGLEYELVFSDEFNTDGRTFWPGDDPYWQAADQHYWPTGDQEWYDPDGATTQGGSLVITLSKMDPSINHNLGFRSAMLTTWNKLCFTGGYFETSLILPGQTSVGGFWPAVWTMGNLGRPGYGATTDGTWPFSYNSCDVGAMPNQTHPQTGEPGPSVLTSNGDLSWQPGQKLSRCTCSKEDHPGSKNDDGSYKGRASPEIDMLEAYNYERTATAFGSQSLQMAPYNNKREWNQKLDQTYSIYDSGLKTTLNSYKGGNRQQTLSALATLPSSNFELEGNKTMPYGLEWTPDFPDSHITWSVNGKPTFTLNDSSLNADAQSMVGARLVSNEPMYLILNLGLSDTFVPVNHARLKFPAKFRFDYVRFYQPKGRKNVNCDPKDYPTDKYIKDHLNAYENVNLTTWSEAGYTFPKSTLMNGCKAPSKK</sequence>
<dbReference type="GO" id="GO:0005886">
    <property type="term" value="C:plasma membrane"/>
    <property type="evidence" value="ECO:0007669"/>
    <property type="project" value="TreeGrafter"/>
</dbReference>
<name>A0AAV0BQT7_PHAPC</name>
<gene>
    <name evidence="12" type="ORF">PPACK8108_LOCUS23690</name>
</gene>
<dbReference type="GO" id="GO:0006078">
    <property type="term" value="P:(1-&gt;6)-beta-D-glucan biosynthetic process"/>
    <property type="evidence" value="ECO:0007669"/>
    <property type="project" value="TreeGrafter"/>
</dbReference>
<dbReference type="SUPFAM" id="SSF49899">
    <property type="entry name" value="Concanavalin A-like lectins/glucanases"/>
    <property type="match status" value="1"/>
</dbReference>
<dbReference type="Proteomes" id="UP001153365">
    <property type="component" value="Unassembled WGS sequence"/>
</dbReference>
<evidence type="ECO:0000256" key="1">
    <source>
        <dbReference type="ARBA" id="ARBA00004606"/>
    </source>
</evidence>
<dbReference type="Pfam" id="PF03935">
    <property type="entry name" value="SKN1_KRE6_Sbg1"/>
    <property type="match status" value="1"/>
</dbReference>
<proteinExistence type="inferred from homology"/>
<reference evidence="12" key="1">
    <citation type="submission" date="2022-06" db="EMBL/GenBank/DDBJ databases">
        <authorList>
            <consortium name="SYNGENTA / RWTH Aachen University"/>
        </authorList>
    </citation>
    <scope>NUCLEOTIDE SEQUENCE</scope>
</reference>
<comment type="caution">
    <text evidence="12">The sequence shown here is derived from an EMBL/GenBank/DDBJ whole genome shotgun (WGS) entry which is preliminary data.</text>
</comment>
<comment type="subcellular location">
    <subcellularLocation>
        <location evidence="1">Membrane</location>
        <topology evidence="1">Single-pass type II membrane protein</topology>
    </subcellularLocation>
</comment>
<dbReference type="PROSITE" id="PS51762">
    <property type="entry name" value="GH16_2"/>
    <property type="match status" value="1"/>
</dbReference>
<evidence type="ECO:0000256" key="9">
    <source>
        <dbReference type="SAM" id="MobiDB-lite"/>
    </source>
</evidence>
<feature type="region of interest" description="Disordered" evidence="9">
    <location>
        <begin position="1"/>
        <end position="83"/>
    </location>
</feature>
<dbReference type="EMBL" id="CALTRL010006005">
    <property type="protein sequence ID" value="CAH7688691.1"/>
    <property type="molecule type" value="Genomic_DNA"/>
</dbReference>
<feature type="compositionally biased region" description="Polar residues" evidence="9">
    <location>
        <begin position="368"/>
        <end position="387"/>
    </location>
</feature>
<evidence type="ECO:0000259" key="11">
    <source>
        <dbReference type="PROSITE" id="PS51762"/>
    </source>
</evidence>
<keyword evidence="5 10" id="KW-1133">Transmembrane helix</keyword>
<dbReference type="Gene3D" id="2.60.120.200">
    <property type="match status" value="1"/>
</dbReference>
<evidence type="ECO:0000256" key="6">
    <source>
        <dbReference type="ARBA" id="ARBA00023136"/>
    </source>
</evidence>
<dbReference type="AlphaFoldDB" id="A0AAV0BQT7"/>
<keyword evidence="13" id="KW-1185">Reference proteome</keyword>
<evidence type="ECO:0000256" key="2">
    <source>
        <dbReference type="ARBA" id="ARBA00010962"/>
    </source>
</evidence>
<dbReference type="GO" id="GO:0015926">
    <property type="term" value="F:glucosidase activity"/>
    <property type="evidence" value="ECO:0007669"/>
    <property type="project" value="TreeGrafter"/>
</dbReference>
<evidence type="ECO:0000256" key="8">
    <source>
        <dbReference type="ARBA" id="ARBA00023316"/>
    </source>
</evidence>
<protein>
    <submittedName>
        <fullName evidence="12">Beta-glucan synthesis-associated protein-domain-containing protein</fullName>
    </submittedName>
</protein>
<dbReference type="PANTHER" id="PTHR31361:SF15">
    <property type="entry name" value="GH16 DOMAIN-CONTAINING PROTEIN"/>
    <property type="match status" value="1"/>
</dbReference>
<keyword evidence="3 10" id="KW-0812">Transmembrane</keyword>
<dbReference type="InterPro" id="IPR013320">
    <property type="entry name" value="ConA-like_dom_sf"/>
</dbReference>
<dbReference type="InterPro" id="IPR000757">
    <property type="entry name" value="Beta-glucanase-like"/>
</dbReference>
<evidence type="ECO:0000313" key="13">
    <source>
        <dbReference type="Proteomes" id="UP001153365"/>
    </source>
</evidence>